<reference evidence="4 5" key="1">
    <citation type="submission" date="2018-11" db="EMBL/GenBank/DDBJ databases">
        <title>Chitinophaga lutea sp.nov., isolate from arsenic contaminated soil.</title>
        <authorList>
            <person name="Zong Y."/>
        </authorList>
    </citation>
    <scope>NUCLEOTIDE SEQUENCE [LARGE SCALE GENOMIC DNA]</scope>
    <source>
        <strain evidence="4 5">ZY74</strain>
    </source>
</reference>
<dbReference type="AlphaFoldDB" id="A0A3N4PW31"/>
<dbReference type="EMBL" id="RPDH01000002">
    <property type="protein sequence ID" value="RPE07940.1"/>
    <property type="molecule type" value="Genomic_DNA"/>
</dbReference>
<dbReference type="FunFam" id="2.60.120.1440:FF:000001">
    <property type="entry name" value="Putative anti-sigma factor"/>
    <property type="match status" value="1"/>
</dbReference>
<dbReference type="RefSeq" id="WP_123846940.1">
    <property type="nucleotide sequence ID" value="NZ_RPDH01000002.1"/>
</dbReference>
<dbReference type="Proteomes" id="UP000278351">
    <property type="component" value="Unassembled WGS sequence"/>
</dbReference>
<accession>A0A3N4PW31</accession>
<proteinExistence type="predicted"/>
<dbReference type="Gene3D" id="3.55.50.30">
    <property type="match status" value="1"/>
</dbReference>
<keyword evidence="5" id="KW-1185">Reference proteome</keyword>
<evidence type="ECO:0000313" key="4">
    <source>
        <dbReference type="EMBL" id="RPE07940.1"/>
    </source>
</evidence>
<dbReference type="Pfam" id="PF16344">
    <property type="entry name" value="FecR_C"/>
    <property type="match status" value="1"/>
</dbReference>
<keyword evidence="1" id="KW-1133">Transmembrane helix</keyword>
<evidence type="ECO:0000313" key="5">
    <source>
        <dbReference type="Proteomes" id="UP000278351"/>
    </source>
</evidence>
<name>A0A3N4PW31_9BACT</name>
<evidence type="ECO:0000259" key="2">
    <source>
        <dbReference type="Pfam" id="PF04773"/>
    </source>
</evidence>
<dbReference type="InterPro" id="IPR006860">
    <property type="entry name" value="FecR"/>
</dbReference>
<feature type="transmembrane region" description="Helical" evidence="1">
    <location>
        <begin position="84"/>
        <end position="104"/>
    </location>
</feature>
<dbReference type="InterPro" id="IPR032508">
    <property type="entry name" value="FecR_C"/>
</dbReference>
<evidence type="ECO:0000259" key="3">
    <source>
        <dbReference type="Pfam" id="PF16344"/>
    </source>
</evidence>
<keyword evidence="1" id="KW-0812">Transmembrane</keyword>
<keyword evidence="1" id="KW-0472">Membrane</keyword>
<dbReference type="Pfam" id="PF04773">
    <property type="entry name" value="FecR"/>
    <property type="match status" value="1"/>
</dbReference>
<comment type="caution">
    <text evidence="4">The sequence shown here is derived from an EMBL/GenBank/DDBJ whole genome shotgun (WGS) entry which is preliminary data.</text>
</comment>
<evidence type="ECO:0000256" key="1">
    <source>
        <dbReference type="SAM" id="Phobius"/>
    </source>
</evidence>
<dbReference type="GO" id="GO:0016989">
    <property type="term" value="F:sigma factor antagonist activity"/>
    <property type="evidence" value="ECO:0007669"/>
    <property type="project" value="TreeGrafter"/>
</dbReference>
<feature type="domain" description="FecR protein" evidence="2">
    <location>
        <begin position="178"/>
        <end position="274"/>
    </location>
</feature>
<dbReference type="InterPro" id="IPR012373">
    <property type="entry name" value="Ferrdict_sens_TM"/>
</dbReference>
<dbReference type="OrthoDB" id="634407at2"/>
<protein>
    <submittedName>
        <fullName evidence="4">DUF4974 domain-containing protein</fullName>
    </submittedName>
</protein>
<dbReference type="PANTHER" id="PTHR30273:SF2">
    <property type="entry name" value="PROTEIN FECR"/>
    <property type="match status" value="1"/>
</dbReference>
<sequence>MQTSDTRLQELFDRWVKNQCSPAEQEEFLALVEKTGPDELTPALEAAWLSLQPERQLSAGEKDSMVDNIFRQSPAQPVSGWSRWWAAAAAALVLCFAGGAWYGLQKNNRNGITAGNNSSHDVEPGKEGAILTLGNGQTIVLDTLGNGVIAQQSGTQVVLQNGSLSYEASGADEASFNTMTTPRGRKFQLVLPDGSKVWLNAASSLRYPTAFTGQERRVEITGEAYFEISKDAARPFIVKINEQTDIQVLGTQFNVNAYTDEANIQTTLVEGSVRVRSSGQSRVLTPGQQAQISNKGGNVTILDHANVDQVTAWKNGFFNFHGASLPEVMRQLSRWYDIDVIYEGTVPDQQFEGELPTTLQLSQVIKILTKVDVKFRIEEGQRLIVLP</sequence>
<dbReference type="Gene3D" id="2.60.120.1440">
    <property type="match status" value="1"/>
</dbReference>
<gene>
    <name evidence="4" type="ORF">EGT74_12750</name>
</gene>
<dbReference type="PANTHER" id="PTHR30273">
    <property type="entry name" value="PERIPLASMIC SIGNAL SENSOR AND SIGMA FACTOR ACTIVATOR FECR-RELATED"/>
    <property type="match status" value="1"/>
</dbReference>
<feature type="domain" description="Protein FecR C-terminal" evidence="3">
    <location>
        <begin position="318"/>
        <end position="381"/>
    </location>
</feature>
<organism evidence="4 5">
    <name type="scientific">Chitinophaga lutea</name>
    <dbReference type="NCBI Taxonomy" id="2488634"/>
    <lineage>
        <taxon>Bacteria</taxon>
        <taxon>Pseudomonadati</taxon>
        <taxon>Bacteroidota</taxon>
        <taxon>Chitinophagia</taxon>
        <taxon>Chitinophagales</taxon>
        <taxon>Chitinophagaceae</taxon>
        <taxon>Chitinophaga</taxon>
    </lineage>
</organism>